<gene>
    <name evidence="1" type="ORF">RGD00_17820</name>
</gene>
<dbReference type="Gene3D" id="3.40.1350.10">
    <property type="match status" value="1"/>
</dbReference>
<accession>A0ABU1FDC1</accession>
<proteinExistence type="predicted"/>
<reference evidence="1 2" key="1">
    <citation type="submission" date="2023-09" db="EMBL/GenBank/DDBJ databases">
        <title>Xinfangfangia sedmenti sp. nov., isolated the sedment.</title>
        <authorList>
            <person name="Xu L."/>
        </authorList>
    </citation>
    <scope>NUCLEOTIDE SEQUENCE [LARGE SCALE GENOMIC DNA]</scope>
    <source>
        <strain evidence="1 2">LG-4</strain>
    </source>
</reference>
<organism evidence="1 2">
    <name type="scientific">Ruixingdingia sedimenti</name>
    <dbReference type="NCBI Taxonomy" id="3073604"/>
    <lineage>
        <taxon>Bacteria</taxon>
        <taxon>Pseudomonadati</taxon>
        <taxon>Pseudomonadota</taxon>
        <taxon>Alphaproteobacteria</taxon>
        <taxon>Rhodobacterales</taxon>
        <taxon>Paracoccaceae</taxon>
        <taxon>Ruixingdingia</taxon>
    </lineage>
</organism>
<keyword evidence="2" id="KW-1185">Reference proteome</keyword>
<protein>
    <recommendedName>
        <fullName evidence="3">VRR-NUC domain-containing protein</fullName>
    </recommendedName>
</protein>
<evidence type="ECO:0008006" key="3">
    <source>
        <dbReference type="Google" id="ProtNLM"/>
    </source>
</evidence>
<evidence type="ECO:0000313" key="2">
    <source>
        <dbReference type="Proteomes" id="UP001247754"/>
    </source>
</evidence>
<dbReference type="InterPro" id="IPR011856">
    <property type="entry name" value="tRNA_endonuc-like_dom_sf"/>
</dbReference>
<dbReference type="Proteomes" id="UP001247754">
    <property type="component" value="Unassembled WGS sequence"/>
</dbReference>
<name>A0ABU1FDC1_9RHOB</name>
<evidence type="ECO:0000313" key="1">
    <source>
        <dbReference type="EMBL" id="MDR5654474.1"/>
    </source>
</evidence>
<comment type="caution">
    <text evidence="1">The sequence shown here is derived from an EMBL/GenBank/DDBJ whole genome shotgun (WGS) entry which is preliminary data.</text>
</comment>
<sequence length="117" mass="12820">MNRETDIHNAVLLALSKRFHPHGVFWRQNAGRVRTERGVFVSLGPTGISDVVGLVLGLPVFVEVKTDKGTQRKGQRAFQVAVEKAGGLYLVARSAEQAVAGVTEGLRDYPKFCALTW</sequence>
<dbReference type="RefSeq" id="WP_310458631.1">
    <property type="nucleotide sequence ID" value="NZ_JAVKPH010000027.1"/>
</dbReference>
<dbReference type="EMBL" id="JAVKPH010000027">
    <property type="protein sequence ID" value="MDR5654474.1"/>
    <property type="molecule type" value="Genomic_DNA"/>
</dbReference>